<comment type="subcellular location">
    <subcellularLocation>
        <location evidence="1 9">Chromosome</location>
        <location evidence="1 9">Centromere</location>
        <location evidence="1 9">Kinetochore</location>
    </subcellularLocation>
</comment>
<evidence type="ECO:0000256" key="4">
    <source>
        <dbReference type="ARBA" id="ARBA00022618"/>
    </source>
</evidence>
<evidence type="ECO:0000256" key="6">
    <source>
        <dbReference type="ARBA" id="ARBA00022838"/>
    </source>
</evidence>
<keyword evidence="4 9" id="KW-0132">Cell division</keyword>
<evidence type="ECO:0000256" key="2">
    <source>
        <dbReference type="ARBA" id="ARBA00009062"/>
    </source>
</evidence>
<keyword evidence="6 9" id="KW-0995">Kinetochore</keyword>
<evidence type="ECO:0000256" key="9">
    <source>
        <dbReference type="RuleBase" id="RU369076"/>
    </source>
</evidence>
<name>A0A821VGG4_9NEOP</name>
<organism evidence="10 11">
    <name type="scientific">Pieris macdunnoughi</name>
    <dbReference type="NCBI Taxonomy" id="345717"/>
    <lineage>
        <taxon>Eukaryota</taxon>
        <taxon>Metazoa</taxon>
        <taxon>Ecdysozoa</taxon>
        <taxon>Arthropoda</taxon>
        <taxon>Hexapoda</taxon>
        <taxon>Insecta</taxon>
        <taxon>Pterygota</taxon>
        <taxon>Neoptera</taxon>
        <taxon>Endopterygota</taxon>
        <taxon>Lepidoptera</taxon>
        <taxon>Glossata</taxon>
        <taxon>Ditrysia</taxon>
        <taxon>Papilionoidea</taxon>
        <taxon>Pieridae</taxon>
        <taxon>Pierinae</taxon>
        <taxon>Pieris</taxon>
    </lineage>
</organism>
<dbReference type="GO" id="GO:1990423">
    <property type="term" value="C:RZZ complex"/>
    <property type="evidence" value="ECO:0007669"/>
    <property type="project" value="UniProtKB-UniRule"/>
</dbReference>
<dbReference type="GO" id="GO:0034501">
    <property type="term" value="P:protein localization to kinetochore"/>
    <property type="evidence" value="ECO:0007669"/>
    <property type="project" value="UniProtKB-UniRule"/>
</dbReference>
<comment type="subunit">
    <text evidence="9">Component of the RZZ complex.</text>
</comment>
<dbReference type="Proteomes" id="UP000663880">
    <property type="component" value="Unassembled WGS sequence"/>
</dbReference>
<keyword evidence="11" id="KW-1185">Reference proteome</keyword>
<dbReference type="GO" id="GO:0051301">
    <property type="term" value="P:cell division"/>
    <property type="evidence" value="ECO:0007669"/>
    <property type="project" value="UniProtKB-UniRule"/>
</dbReference>
<evidence type="ECO:0000256" key="1">
    <source>
        <dbReference type="ARBA" id="ARBA00004629"/>
    </source>
</evidence>
<evidence type="ECO:0000256" key="3">
    <source>
        <dbReference type="ARBA" id="ARBA00022454"/>
    </source>
</evidence>
<dbReference type="Gene3D" id="1.10.287.1880">
    <property type="match status" value="1"/>
</dbReference>
<dbReference type="PANTHER" id="PTHR15995:SF1">
    <property type="entry name" value="PROTEIN ZWILCH HOMOLOG"/>
    <property type="match status" value="1"/>
</dbReference>
<dbReference type="AlphaFoldDB" id="A0A821VGG4"/>
<evidence type="ECO:0000313" key="11">
    <source>
        <dbReference type="Proteomes" id="UP000663880"/>
    </source>
</evidence>
<dbReference type="OrthoDB" id="5556307at2759"/>
<comment type="caution">
    <text evidence="10">The sequence shown here is derived from an EMBL/GenBank/DDBJ whole genome shotgun (WGS) entry which is preliminary data.</text>
</comment>
<evidence type="ECO:0000256" key="5">
    <source>
        <dbReference type="ARBA" id="ARBA00022776"/>
    </source>
</evidence>
<keyword evidence="7 9" id="KW-0131">Cell cycle</keyword>
<dbReference type="InterPro" id="IPR018630">
    <property type="entry name" value="Zwilch"/>
</dbReference>
<keyword evidence="5 9" id="KW-0498">Mitosis</keyword>
<keyword evidence="8 9" id="KW-0137">Centromere</keyword>
<dbReference type="Pfam" id="PF09817">
    <property type="entry name" value="Zwilch"/>
    <property type="match status" value="1"/>
</dbReference>
<gene>
    <name evidence="10" type="ORF">PMACD_LOCUS11761</name>
</gene>
<dbReference type="PANTHER" id="PTHR15995">
    <property type="entry name" value="PROTEIN ZWILCH HOMOLOG"/>
    <property type="match status" value="1"/>
</dbReference>
<dbReference type="GO" id="GO:0007094">
    <property type="term" value="P:mitotic spindle assembly checkpoint signaling"/>
    <property type="evidence" value="ECO:0007669"/>
    <property type="project" value="UniProtKB-UniRule"/>
</dbReference>
<comment type="similarity">
    <text evidence="2 9">Belongs to the ZWILCH family.</text>
</comment>
<keyword evidence="3 9" id="KW-0158">Chromosome</keyword>
<proteinExistence type="inferred from homology"/>
<protein>
    <recommendedName>
        <fullName evidence="9">Protein zwilch</fullName>
    </recommendedName>
</protein>
<accession>A0A821VGG4</accession>
<reference evidence="10" key="1">
    <citation type="submission" date="2021-02" db="EMBL/GenBank/DDBJ databases">
        <authorList>
            <person name="Steward A R."/>
        </authorList>
    </citation>
    <scope>NUCLEOTIDE SEQUENCE</scope>
</reference>
<evidence type="ECO:0000256" key="8">
    <source>
        <dbReference type="ARBA" id="ARBA00023328"/>
    </source>
</evidence>
<comment type="function">
    <text evidence="9">Essential component of the mitotic checkpoint, which prevents cells from prematurely exiting mitosis. Required for the assembly of the dynein-dynactin and MAD1-MAD2 complexes onto kinetochores. Its function related to the spindle assembly machinery is proposed to depend on its association in the mitotic RZZ complex.</text>
</comment>
<evidence type="ECO:0000256" key="7">
    <source>
        <dbReference type="ARBA" id="ARBA00023306"/>
    </source>
</evidence>
<evidence type="ECO:0000313" key="10">
    <source>
        <dbReference type="EMBL" id="CAF4906648.1"/>
    </source>
</evidence>
<dbReference type="EMBL" id="CAJOBZ010000042">
    <property type="protein sequence ID" value="CAF4906648.1"/>
    <property type="molecule type" value="Genomic_DNA"/>
</dbReference>
<sequence length="709" mass="80105">MDCFSISKQPDECSKLCIQTQISPSYVSIYTKSSNDVVMVYANAKQNVSSDINKNSYKNKEDELDLTGSPLKLDLSLHTTLDDTMFSEESQLWRKEELLHAPIDLESARDLANSYTQTQATLSKEESVPQWILCNPNSDGKPLLLTIQSNKDEFARGIVNYEGCYALEEVDVDNLIKGFADQEHMDEDLVNVLVDCKYAVAGTSYNGLNIDEQLNTPHGGLTELHCEWNAKTLLTPFISCKINLEQEITVGHLASPCNGVWKSVCALYHINDLLVEMTASGGNINLEKAVIRNLIPGMRRYNNEKRLTDLLKETEIYTYTAECPAGGCLCVTEDTTTLKQCMNDLNKKGSSNDFTYKLWDVLRECETAEELITLLLKALSFVSTGKIRPFIDVNNTSILSKLVLKLSRGHSQTSKVLKNLRSSPPQALSLVAQVGFEKTTWEYTRIMSLLEHSFFLAGVWNTDARSKETIEQINQTIQDMTMGGDFTMNPFENYGTTENSIRLDSESFCVEDNNDLTVDDFASLKKHGLVSEKKDANEIPLIPDEIDISPWKNLLMRYSQVHVCLEHLFRAESCLRADFAQLKTMASRLLELYVSDKSPVKSAGQLMNDPVVKINVPIANNIVQDHLKKSASWYRLELRKTERAIKQGLKRDCRYVYVFSQLPIFPPTVWNNIDPPSEEVVEATTLGEIKYHCTKYTFLSNKVNRNIVL</sequence>